<proteinExistence type="predicted"/>
<reference evidence="2 3" key="1">
    <citation type="submission" date="2016-05" db="EMBL/GenBank/DDBJ databases">
        <title>First whole genome sequencing of Entamoeba histolytica HM1:IMSS-clone-6.</title>
        <authorList>
            <person name="Mukherjee Avik.K."/>
            <person name="Izumyama S."/>
            <person name="Nakada-Tsukui K."/>
            <person name="Nozaki T."/>
        </authorList>
    </citation>
    <scope>NUCLEOTIDE SEQUENCE [LARGE SCALE GENOMIC DNA]</scope>
    <source>
        <strain evidence="2 3">HM1:IMSS clone 6</strain>
    </source>
</reference>
<dbReference type="VEuPathDB" id="AmoebaDB:EHI7A_129760"/>
<dbReference type="OMA" id="MKEERFG"/>
<evidence type="ECO:0000313" key="2">
    <source>
        <dbReference type="EMBL" id="GAT99216.1"/>
    </source>
</evidence>
<evidence type="ECO:0000256" key="1">
    <source>
        <dbReference type="SAM" id="MobiDB-lite"/>
    </source>
</evidence>
<accession>A0A5K1VSS3</accession>
<comment type="caution">
    <text evidence="2">The sequence shown here is derived from an EMBL/GenBank/DDBJ whole genome shotgun (WGS) entry which is preliminary data.</text>
</comment>
<dbReference type="EMBL" id="BDEQ01000001">
    <property type="protein sequence ID" value="GAT99216.1"/>
    <property type="molecule type" value="Genomic_DNA"/>
</dbReference>
<dbReference type="Proteomes" id="UP000078387">
    <property type="component" value="Unassembled WGS sequence"/>
</dbReference>
<evidence type="ECO:0000313" key="3">
    <source>
        <dbReference type="Proteomes" id="UP000078387"/>
    </source>
</evidence>
<dbReference type="VEuPathDB" id="AmoebaDB:EHI8A_142240"/>
<gene>
    <name evidence="2" type="ORF">CL6EHI_000010</name>
</gene>
<dbReference type="AlphaFoldDB" id="A0A5K1VSS3"/>
<dbReference type="VEuPathDB" id="AmoebaDB:EHI5A_024820"/>
<protein>
    <submittedName>
        <fullName evidence="2">Uncharacterized protein</fullName>
    </submittedName>
</protein>
<dbReference type="VEuPathDB" id="AmoebaDB:EHI_000010"/>
<sequence>MEPTRIIAIDYFNEYDLGKFLNKYKQCVNDEQIPSQKPYTVGFPEIDEIKKNKKRYSSYSTNTKPRKSSEKKAVKRTISPLKIKSCDLMQMHCNDCQFRHSSQHNAKISEEPIQKMKEKHFGFGQTISDCCYNIKEKVQLSQQDTFDLDQDIIISSQELKEREGLIRNKKDLTEIKEIREELHPVKKSNTIVRKTTRLMLQKKPSIIVSIPSIPSIPSRKTIESSLIHTKTDCITLSRENSNKNFITKHQSSSLVLCKTNSHPIIQPVLKHQHTMFVPTKKLSFDDIDDEVLTDISQKKANWVISPTPSVENISDISVIEVEEKQRQRTNEVKKHGNTRPITYQLIKPRISETIHLSEISLYHVKPSSNQSNCYSLPPKVHLNLNCDMKEDPDVYLSPSI</sequence>
<organism evidence="2 3">
    <name type="scientific">Entamoeba histolytica</name>
    <dbReference type="NCBI Taxonomy" id="5759"/>
    <lineage>
        <taxon>Eukaryota</taxon>
        <taxon>Amoebozoa</taxon>
        <taxon>Evosea</taxon>
        <taxon>Archamoebae</taxon>
        <taxon>Mastigamoebida</taxon>
        <taxon>Entamoebidae</taxon>
        <taxon>Entamoeba</taxon>
    </lineage>
</organism>
<dbReference type="VEuPathDB" id="AmoebaDB:KM1_216340"/>
<feature type="region of interest" description="Disordered" evidence="1">
    <location>
        <begin position="54"/>
        <end position="74"/>
    </location>
</feature>
<name>A0A5K1VSS3_ENTHI</name>